<name>A0ABW8NGD0_9GAMM</name>
<sequence length="159" mass="17146">MSELTSVACVADVEADPQAVLVAFASMDGDMVDQHFGSAQAFYLFAVSADSAELLASQEFGHEKKDGNEDKLKPKLAWLVGADVVYCGSIGGSATRQLIALGVNPIKVSGGPDVEELIEDIQKQMNGTPEFWLAKILKDKSQNKTDSRFDDMDDEGWDG</sequence>
<dbReference type="InterPro" id="IPR036105">
    <property type="entry name" value="DiNase_FeMo-co_biosyn_sf"/>
</dbReference>
<dbReference type="InterPro" id="IPR003731">
    <property type="entry name" value="Di-Nase_FeMo-co_biosynth"/>
</dbReference>
<dbReference type="PANTHER" id="PTHR33937:SF1">
    <property type="entry name" value="IRON-MOLIBDENUM COFACTOR PROCESSING PROTEIN"/>
    <property type="match status" value="1"/>
</dbReference>
<dbReference type="SUPFAM" id="SSF53146">
    <property type="entry name" value="Nitrogenase accessory factor-like"/>
    <property type="match status" value="1"/>
</dbReference>
<evidence type="ECO:0000313" key="5">
    <source>
        <dbReference type="Proteomes" id="UP001620597"/>
    </source>
</evidence>
<keyword evidence="5" id="KW-1185">Reference proteome</keyword>
<dbReference type="InterPro" id="IPR051840">
    <property type="entry name" value="NifX/NifY_domain"/>
</dbReference>
<dbReference type="Proteomes" id="UP001620597">
    <property type="component" value="Unassembled WGS sequence"/>
</dbReference>
<dbReference type="Gene3D" id="3.30.420.130">
    <property type="entry name" value="Dinitrogenase iron-molybdenum cofactor biosynthesis domain"/>
    <property type="match status" value="1"/>
</dbReference>
<evidence type="ECO:0000259" key="3">
    <source>
        <dbReference type="Pfam" id="PF02579"/>
    </source>
</evidence>
<protein>
    <submittedName>
        <fullName evidence="4">NifB/NifX family molybdenum-iron cluster-binding protein</fullName>
    </submittedName>
</protein>
<dbReference type="InterPro" id="IPR034169">
    <property type="entry name" value="NifX-like"/>
</dbReference>
<keyword evidence="2" id="KW-0535">Nitrogen fixation</keyword>
<organism evidence="4 5">
    <name type="scientific">Oceanobacter antarcticus</name>
    <dbReference type="NCBI Taxonomy" id="3133425"/>
    <lineage>
        <taxon>Bacteria</taxon>
        <taxon>Pseudomonadati</taxon>
        <taxon>Pseudomonadota</taxon>
        <taxon>Gammaproteobacteria</taxon>
        <taxon>Oceanospirillales</taxon>
        <taxon>Oceanospirillaceae</taxon>
        <taxon>Oceanobacter</taxon>
    </lineage>
</organism>
<evidence type="ECO:0000256" key="1">
    <source>
        <dbReference type="ARBA" id="ARBA00010285"/>
    </source>
</evidence>
<dbReference type="CDD" id="cd00853">
    <property type="entry name" value="NifX"/>
    <property type="match status" value="1"/>
</dbReference>
<dbReference type="Pfam" id="PF02579">
    <property type="entry name" value="Nitro_FeMo-Co"/>
    <property type="match status" value="1"/>
</dbReference>
<accession>A0ABW8NGD0</accession>
<dbReference type="EMBL" id="JBBKTX010000006">
    <property type="protein sequence ID" value="MFK4752028.1"/>
    <property type="molecule type" value="Genomic_DNA"/>
</dbReference>
<dbReference type="PANTHER" id="PTHR33937">
    <property type="entry name" value="IRON-MOLYBDENUM PROTEIN-RELATED-RELATED"/>
    <property type="match status" value="1"/>
</dbReference>
<comment type="caution">
    <text evidence="4">The sequence shown here is derived from an EMBL/GenBank/DDBJ whole genome shotgun (WGS) entry which is preliminary data.</text>
</comment>
<proteinExistence type="inferred from homology"/>
<feature type="domain" description="Dinitrogenase iron-molybdenum cofactor biosynthesis" evidence="3">
    <location>
        <begin position="28"/>
        <end position="122"/>
    </location>
</feature>
<evidence type="ECO:0000313" key="4">
    <source>
        <dbReference type="EMBL" id="MFK4752028.1"/>
    </source>
</evidence>
<dbReference type="RefSeq" id="WP_369854520.1">
    <property type="nucleotide sequence ID" value="NZ_JBBKTX010000006.1"/>
</dbReference>
<comment type="similarity">
    <text evidence="1">Belongs to the NifX/NifY family.</text>
</comment>
<evidence type="ECO:0000256" key="2">
    <source>
        <dbReference type="ARBA" id="ARBA00023231"/>
    </source>
</evidence>
<reference evidence="4 5" key="1">
    <citation type="submission" date="2024-03" db="EMBL/GenBank/DDBJ databases">
        <title>High-quality draft genome sequence of Oceanobacter sp. wDCs-4.</title>
        <authorList>
            <person name="Dong C."/>
        </authorList>
    </citation>
    <scope>NUCLEOTIDE SEQUENCE [LARGE SCALE GENOMIC DNA]</scope>
    <source>
        <strain evidence="5">wDCs-4</strain>
    </source>
</reference>
<gene>
    <name evidence="4" type="ORF">WG929_06375</name>
</gene>